<sequence>MLSETYRAIRIYFNIDDEWISLVFVIIVLKCLKSDKCILCSETKWIVYKEDVATLQKKVWPLLG</sequence>
<gene>
    <name evidence="1" type="ORF">SAMN05443550_12311</name>
</gene>
<reference evidence="1 2" key="1">
    <citation type="submission" date="2016-10" db="EMBL/GenBank/DDBJ databases">
        <authorList>
            <person name="de Groot N.N."/>
        </authorList>
    </citation>
    <scope>NUCLEOTIDE SEQUENCE [LARGE SCALE GENOMIC DNA]</scope>
    <source>
        <strain evidence="1 2">DSM 19033</strain>
    </source>
</reference>
<dbReference type="EMBL" id="FNRA01000023">
    <property type="protein sequence ID" value="SEB21899.1"/>
    <property type="molecule type" value="Genomic_DNA"/>
</dbReference>
<dbReference type="Proteomes" id="UP000198850">
    <property type="component" value="Unassembled WGS sequence"/>
</dbReference>
<proteinExistence type="predicted"/>
<evidence type="ECO:0000313" key="2">
    <source>
        <dbReference type="Proteomes" id="UP000198850"/>
    </source>
</evidence>
<accession>A0A1H4HJ78</accession>
<protein>
    <submittedName>
        <fullName evidence="1">Uncharacterized protein</fullName>
    </submittedName>
</protein>
<keyword evidence="2" id="KW-1185">Reference proteome</keyword>
<evidence type="ECO:0000313" key="1">
    <source>
        <dbReference type="EMBL" id="SEB21899.1"/>
    </source>
</evidence>
<name>A0A1H4HJ78_9SPHI</name>
<organism evidence="1 2">
    <name type="scientific">Pedobacter hartonius</name>
    <dbReference type="NCBI Taxonomy" id="425514"/>
    <lineage>
        <taxon>Bacteria</taxon>
        <taxon>Pseudomonadati</taxon>
        <taxon>Bacteroidota</taxon>
        <taxon>Sphingobacteriia</taxon>
        <taxon>Sphingobacteriales</taxon>
        <taxon>Sphingobacteriaceae</taxon>
        <taxon>Pedobacter</taxon>
    </lineage>
</organism>
<dbReference type="AlphaFoldDB" id="A0A1H4HJ78"/>